<proteinExistence type="predicted"/>
<evidence type="ECO:0000313" key="1">
    <source>
        <dbReference type="EMBL" id="KKL61201.1"/>
    </source>
</evidence>
<reference evidence="1" key="1">
    <citation type="journal article" date="2015" name="Nature">
        <title>Complex archaea that bridge the gap between prokaryotes and eukaryotes.</title>
        <authorList>
            <person name="Spang A."/>
            <person name="Saw J.H."/>
            <person name="Jorgensen S.L."/>
            <person name="Zaremba-Niedzwiedzka K."/>
            <person name="Martijn J."/>
            <person name="Lind A.E."/>
            <person name="van Eijk R."/>
            <person name="Schleper C."/>
            <person name="Guy L."/>
            <person name="Ettema T.J."/>
        </authorList>
    </citation>
    <scope>NUCLEOTIDE SEQUENCE</scope>
</reference>
<dbReference type="EMBL" id="LAZR01028891">
    <property type="protein sequence ID" value="KKL61201.1"/>
    <property type="molecule type" value="Genomic_DNA"/>
</dbReference>
<gene>
    <name evidence="1" type="ORF">LCGC14_2197700</name>
</gene>
<dbReference type="AlphaFoldDB" id="A0A0F9E4S6"/>
<name>A0A0F9E4S6_9ZZZZ</name>
<protein>
    <submittedName>
        <fullName evidence="1">Uncharacterized protein</fullName>
    </submittedName>
</protein>
<accession>A0A0F9E4S6</accession>
<comment type="caution">
    <text evidence="1">The sequence shown here is derived from an EMBL/GenBank/DDBJ whole genome shotgun (WGS) entry which is preliminary data.</text>
</comment>
<sequence length="60" mass="6980">MTKPKDKPQKVVTQVELVIEIDGELFENTSWLNDLRNYLVENTGWIHVNVLQKIVEGEVE</sequence>
<organism evidence="1">
    <name type="scientific">marine sediment metagenome</name>
    <dbReference type="NCBI Taxonomy" id="412755"/>
    <lineage>
        <taxon>unclassified sequences</taxon>
        <taxon>metagenomes</taxon>
        <taxon>ecological metagenomes</taxon>
    </lineage>
</organism>